<keyword evidence="3" id="KW-0964">Secreted</keyword>
<keyword evidence="7 11" id="KW-0720">Serine protease</keyword>
<feature type="domain" description="Peptidase S1" evidence="13">
    <location>
        <begin position="228"/>
        <end position="431"/>
    </location>
</feature>
<keyword evidence="15" id="KW-1185">Reference proteome</keyword>
<evidence type="ECO:0000256" key="2">
    <source>
        <dbReference type="ARBA" id="ARBA00007664"/>
    </source>
</evidence>
<dbReference type="SUPFAM" id="SSF50494">
    <property type="entry name" value="Trypsin-like serine proteases"/>
    <property type="match status" value="4"/>
</dbReference>
<protein>
    <recommendedName>
        <fullName evidence="10">chymotrypsin</fullName>
        <ecNumber evidence="10">3.4.21.1</ecNumber>
    </recommendedName>
</protein>
<dbReference type="EMBL" id="JACMRX010000006">
    <property type="protein sequence ID" value="KAF7987351.1"/>
    <property type="molecule type" value="Genomic_DNA"/>
</dbReference>
<evidence type="ECO:0000256" key="7">
    <source>
        <dbReference type="ARBA" id="ARBA00022825"/>
    </source>
</evidence>
<dbReference type="CDD" id="cd00190">
    <property type="entry name" value="Tryp_SPc"/>
    <property type="match status" value="4"/>
</dbReference>
<evidence type="ECO:0000256" key="4">
    <source>
        <dbReference type="ARBA" id="ARBA00022670"/>
    </source>
</evidence>
<gene>
    <name evidence="14" type="ORF">HCN44_003113</name>
</gene>
<dbReference type="Proteomes" id="UP000639338">
    <property type="component" value="Unassembled WGS sequence"/>
</dbReference>
<evidence type="ECO:0000259" key="13">
    <source>
        <dbReference type="PROSITE" id="PS50240"/>
    </source>
</evidence>
<dbReference type="FunFam" id="2.40.10.10:FF:000146">
    <property type="entry name" value="Serine protease 53"/>
    <property type="match status" value="1"/>
</dbReference>
<organism evidence="14 15">
    <name type="scientific">Aphidius gifuensis</name>
    <name type="common">Parasitoid wasp</name>
    <dbReference type="NCBI Taxonomy" id="684658"/>
    <lineage>
        <taxon>Eukaryota</taxon>
        <taxon>Metazoa</taxon>
        <taxon>Ecdysozoa</taxon>
        <taxon>Arthropoda</taxon>
        <taxon>Hexapoda</taxon>
        <taxon>Insecta</taxon>
        <taxon>Pterygota</taxon>
        <taxon>Neoptera</taxon>
        <taxon>Endopterygota</taxon>
        <taxon>Hymenoptera</taxon>
        <taxon>Apocrita</taxon>
        <taxon>Ichneumonoidea</taxon>
        <taxon>Braconidae</taxon>
        <taxon>Aphidiinae</taxon>
        <taxon>Aphidius</taxon>
    </lineage>
</organism>
<keyword evidence="4 11" id="KW-0645">Protease</keyword>
<evidence type="ECO:0000256" key="12">
    <source>
        <dbReference type="SAM" id="SignalP"/>
    </source>
</evidence>
<evidence type="ECO:0000313" key="15">
    <source>
        <dbReference type="Proteomes" id="UP000639338"/>
    </source>
</evidence>
<comment type="similarity">
    <text evidence="2">Belongs to the peptidase S1 family.</text>
</comment>
<evidence type="ECO:0000256" key="11">
    <source>
        <dbReference type="RuleBase" id="RU363034"/>
    </source>
</evidence>
<evidence type="ECO:0000313" key="14">
    <source>
        <dbReference type="EMBL" id="KAF7987351.1"/>
    </source>
</evidence>
<accession>A0A834XJY6</accession>
<reference evidence="14 15" key="1">
    <citation type="submission" date="2020-08" db="EMBL/GenBank/DDBJ databases">
        <title>Aphidius gifuensis genome sequencing and assembly.</title>
        <authorList>
            <person name="Du Z."/>
        </authorList>
    </citation>
    <scope>NUCLEOTIDE SEQUENCE [LARGE SCALE GENOMIC DNA]</scope>
    <source>
        <strain evidence="14">YNYX2018</strain>
        <tissue evidence="14">Adults</tissue>
    </source>
</reference>
<dbReference type="FunFam" id="2.40.10.10:FF:000047">
    <property type="entry name" value="Trypsin eta"/>
    <property type="match status" value="2"/>
</dbReference>
<dbReference type="PANTHER" id="PTHR24276:SF98">
    <property type="entry name" value="FI18310P1-RELATED"/>
    <property type="match status" value="1"/>
</dbReference>
<evidence type="ECO:0000256" key="5">
    <source>
        <dbReference type="ARBA" id="ARBA00022729"/>
    </source>
</evidence>
<feature type="domain" description="Peptidase S1" evidence="13">
    <location>
        <begin position="654"/>
        <end position="872"/>
    </location>
</feature>
<evidence type="ECO:0000256" key="9">
    <source>
        <dbReference type="ARBA" id="ARBA00023157"/>
    </source>
</evidence>
<proteinExistence type="inferred from homology"/>
<dbReference type="SMART" id="SM00020">
    <property type="entry name" value="Tryp_SPc"/>
    <property type="match status" value="4"/>
</dbReference>
<evidence type="ECO:0000256" key="6">
    <source>
        <dbReference type="ARBA" id="ARBA00022801"/>
    </source>
</evidence>
<dbReference type="PROSITE" id="PS00135">
    <property type="entry name" value="TRYPSIN_SER"/>
    <property type="match status" value="2"/>
</dbReference>
<dbReference type="PROSITE" id="PS50240">
    <property type="entry name" value="TRYPSIN_DOM"/>
    <property type="match status" value="4"/>
</dbReference>
<dbReference type="FunFam" id="2.40.10.10:FF:000068">
    <property type="entry name" value="transmembrane protease serine 2"/>
    <property type="match status" value="1"/>
</dbReference>
<dbReference type="AlphaFoldDB" id="A0A834XJY6"/>
<keyword evidence="5 12" id="KW-0732">Signal</keyword>
<dbReference type="FunFam" id="2.40.10.10:FF:000036">
    <property type="entry name" value="Trypsin beta"/>
    <property type="match status" value="1"/>
</dbReference>
<keyword evidence="9" id="KW-1015">Disulfide bond</keyword>
<dbReference type="InterPro" id="IPR001314">
    <property type="entry name" value="Peptidase_S1A"/>
</dbReference>
<comment type="subcellular location">
    <subcellularLocation>
        <location evidence="1">Secreted</location>
        <location evidence="1">Extracellular space</location>
    </subcellularLocation>
</comment>
<dbReference type="GO" id="GO:0016485">
    <property type="term" value="P:protein processing"/>
    <property type="evidence" value="ECO:0007669"/>
    <property type="project" value="UniProtKB-ARBA"/>
</dbReference>
<dbReference type="InterPro" id="IPR050430">
    <property type="entry name" value="Peptidase_S1"/>
</dbReference>
<evidence type="ECO:0000256" key="8">
    <source>
        <dbReference type="ARBA" id="ARBA00023145"/>
    </source>
</evidence>
<feature type="domain" description="Peptidase S1" evidence="13">
    <location>
        <begin position="431"/>
        <end position="651"/>
    </location>
</feature>
<dbReference type="InterPro" id="IPR018114">
    <property type="entry name" value="TRYPSIN_HIS"/>
</dbReference>
<dbReference type="PRINTS" id="PR00722">
    <property type="entry name" value="CHYMOTRYPSIN"/>
</dbReference>
<dbReference type="PANTHER" id="PTHR24276">
    <property type="entry name" value="POLYSERASE-RELATED"/>
    <property type="match status" value="1"/>
</dbReference>
<sequence>MNLFLIFFLAIVIQANGQDNAPRIVGGSDAQKGQYPFIVSIQKSLSHFCGGSIINSKWILTAAHCVKGQSPFDFNIVAGVTSLKEGGKIYKSDFLQWHESFSMTFIKNDIGLIRLTTDIEYNENVKPIALPTNNFYQVEYSVTLIGWGTTKTWGKVPDKLQHIQLKTVSQLKCKLKHLFARKTTICTLTKRGEGACHGDSGGPLVADNTLIGIVSYGLPCARGIPGKVVGGNVASEGSHPYQVSLRSKSGSHFCGGVIIDKRWILTAAHCIVGDKPSSVFVVTGTNSLSQGGTKYETDLLIAHKNYNSAAFSNDIGLIRVKIDIEFSKTVSSISLPTSDFDKENYPCKLSGWGSTSLGSSLPDKLQELDLLVIAQNECKTVHNMLTTDHICTLTKTGEGACHGDSGGPLTSDGTLIGLVSFGRPSREVSKIVGGNDAPIGSRPFQVSLRSNLNKHFCGGVIISKKWVLTAAHCIIGKSESSVSVVAGTNSLSSGGQKYETDLLIAHEKYNSAVFAYDIGLIRTAKIINFSTTVNLINLPTSDFDKVDYPGKVTGWGTTKYGGKAPDKLQELDLLIISPNKCQSYFDIVSNHHICGMSKVGQGACHGDSGSPLTSDEVVVGLASFVQPCALGYPDVYTRVWTFMDWIMTLPTSKIVGGHDAPDGKYTYQISLQDSRGNHQCGGSIINNKWILTAAHCVQGAMPSNLRIMVGSSSLIKPGKIYKVENIIINDYNEYDRTGDLALVKTLGDIKFDEFVQPINITSKNYNEAGYPAVLTGWGRLNANKPRPDQLQEIQLQLDDQYHCRQVWSITNAEICTLTKMGGGACMGDSGGPLVADNVQIGIVSYGEPCAKGRPDVFTRIYYYHDWIQEHSKV</sequence>
<dbReference type="InterPro" id="IPR001254">
    <property type="entry name" value="Trypsin_dom"/>
</dbReference>
<dbReference type="InterPro" id="IPR033116">
    <property type="entry name" value="TRYPSIN_SER"/>
</dbReference>
<dbReference type="GO" id="GO:0005576">
    <property type="term" value="C:extracellular region"/>
    <property type="evidence" value="ECO:0007669"/>
    <property type="project" value="UniProtKB-SubCell"/>
</dbReference>
<comment type="caution">
    <text evidence="14">The sequence shown here is derived from an EMBL/GenBank/DDBJ whole genome shotgun (WGS) entry which is preliminary data.</text>
</comment>
<dbReference type="Pfam" id="PF00089">
    <property type="entry name" value="Trypsin"/>
    <property type="match status" value="4"/>
</dbReference>
<evidence type="ECO:0000256" key="3">
    <source>
        <dbReference type="ARBA" id="ARBA00022525"/>
    </source>
</evidence>
<name>A0A834XJY6_APHGI</name>
<evidence type="ECO:0000256" key="10">
    <source>
        <dbReference type="ARBA" id="ARBA00044036"/>
    </source>
</evidence>
<dbReference type="EC" id="3.4.21.1" evidence="10"/>
<keyword evidence="6 11" id="KW-0378">Hydrolase</keyword>
<dbReference type="InterPro" id="IPR043504">
    <property type="entry name" value="Peptidase_S1_PA_chymotrypsin"/>
</dbReference>
<feature type="domain" description="Peptidase S1" evidence="13">
    <location>
        <begin position="24"/>
        <end position="222"/>
    </location>
</feature>
<feature type="chain" id="PRO_5032886517" description="chymotrypsin" evidence="12">
    <location>
        <begin position="18"/>
        <end position="873"/>
    </location>
</feature>
<dbReference type="InterPro" id="IPR009003">
    <property type="entry name" value="Peptidase_S1_PA"/>
</dbReference>
<dbReference type="PROSITE" id="PS00134">
    <property type="entry name" value="TRYPSIN_HIS"/>
    <property type="match status" value="2"/>
</dbReference>
<feature type="signal peptide" evidence="12">
    <location>
        <begin position="1"/>
        <end position="17"/>
    </location>
</feature>
<evidence type="ECO:0000256" key="1">
    <source>
        <dbReference type="ARBA" id="ARBA00004239"/>
    </source>
</evidence>
<dbReference type="Gene3D" id="2.40.10.10">
    <property type="entry name" value="Trypsin-like serine proteases"/>
    <property type="match status" value="8"/>
</dbReference>
<dbReference type="OrthoDB" id="60866at2759"/>
<dbReference type="GO" id="GO:0004252">
    <property type="term" value="F:serine-type endopeptidase activity"/>
    <property type="evidence" value="ECO:0007669"/>
    <property type="project" value="UniProtKB-EC"/>
</dbReference>
<keyword evidence="8" id="KW-0865">Zymogen</keyword>